<dbReference type="NCBIfam" id="NF033668">
    <property type="entry name" value="rSAM_PA0069"/>
    <property type="match status" value="1"/>
</dbReference>
<evidence type="ECO:0000256" key="3">
    <source>
        <dbReference type="ARBA" id="ARBA00023014"/>
    </source>
</evidence>
<dbReference type="RefSeq" id="WP_035072645.1">
    <property type="nucleotide sequence ID" value="NZ_JMIH01000016.1"/>
</dbReference>
<organism evidence="5 6">
    <name type="scientific">Anditalea andensis</name>
    <dbReference type="NCBI Taxonomy" id="1048983"/>
    <lineage>
        <taxon>Bacteria</taxon>
        <taxon>Pseudomonadati</taxon>
        <taxon>Bacteroidota</taxon>
        <taxon>Cytophagia</taxon>
        <taxon>Cytophagales</taxon>
        <taxon>Cytophagaceae</taxon>
        <taxon>Anditalea</taxon>
    </lineage>
</organism>
<feature type="domain" description="Elp3/MiaA/NifB-like radical SAM core" evidence="4">
    <location>
        <begin position="64"/>
        <end position="292"/>
    </location>
</feature>
<dbReference type="AlphaFoldDB" id="A0A074L273"/>
<dbReference type="InterPro" id="IPR058240">
    <property type="entry name" value="rSAM_sf"/>
</dbReference>
<gene>
    <name evidence="5" type="ORF">EL17_07385</name>
</gene>
<keyword evidence="3" id="KW-0411">Iron-sulfur</keyword>
<evidence type="ECO:0000313" key="6">
    <source>
        <dbReference type="Proteomes" id="UP000027821"/>
    </source>
</evidence>
<evidence type="ECO:0000256" key="1">
    <source>
        <dbReference type="ARBA" id="ARBA00022723"/>
    </source>
</evidence>
<keyword evidence="6" id="KW-1185">Reference proteome</keyword>
<dbReference type="EMBL" id="JMIH01000016">
    <property type="protein sequence ID" value="KEO73968.1"/>
    <property type="molecule type" value="Genomic_DNA"/>
</dbReference>
<evidence type="ECO:0000313" key="5">
    <source>
        <dbReference type="EMBL" id="KEO73968.1"/>
    </source>
</evidence>
<sequence>MEDNKFKGRGSHIHPHNPFIKRAEVTEHLEGIDEEKYVAHPSSKFHFEDVTSALSKNSSPDLALNYSINPYQGCEHGCIYCYARNSHTYWGFDAGLGFETNIVVRKNIAVMLGKQFQKQNHQVLPIMLSGNTDCYQPAEKKFQLTRQILKTCLDYRHPISIITKNTLVERDADLLVQLSALHLVHVYFSINHLDTSLKNVLEPRTATAEKKLKLIRSFTDLGIPVGIMVAPIIPGLNNQDITSIIQKAAESGALTAGYTVIRLNGQIKEVFEDWLTKNFPERKEKVLHQIASMHGGKVNDTEWGRRIKGEGPIADIIKGLFTQAKKKYLSDRNMPEYNLQAFRPSGQLNIFDR</sequence>
<dbReference type="InterPro" id="IPR006638">
    <property type="entry name" value="Elp3/MiaA/NifB-like_rSAM"/>
</dbReference>
<keyword evidence="2" id="KW-0408">Iron</keyword>
<dbReference type="SUPFAM" id="SSF102114">
    <property type="entry name" value="Radical SAM enzymes"/>
    <property type="match status" value="1"/>
</dbReference>
<protein>
    <submittedName>
        <fullName evidence="5">Radical SAM protein</fullName>
    </submittedName>
</protein>
<dbReference type="Proteomes" id="UP000027821">
    <property type="component" value="Unassembled WGS sequence"/>
</dbReference>
<comment type="caution">
    <text evidence="5">The sequence shown here is derived from an EMBL/GenBank/DDBJ whole genome shotgun (WGS) entry which is preliminary data.</text>
</comment>
<dbReference type="Gene3D" id="3.80.30.30">
    <property type="match status" value="1"/>
</dbReference>
<dbReference type="SFLD" id="SFLDG01084">
    <property type="entry name" value="Uncharacterised_Radical_SAM_Su"/>
    <property type="match status" value="1"/>
</dbReference>
<dbReference type="InterPro" id="IPR007197">
    <property type="entry name" value="rSAM"/>
</dbReference>
<keyword evidence="1" id="KW-0479">Metal-binding</keyword>
<dbReference type="GO" id="GO:0003824">
    <property type="term" value="F:catalytic activity"/>
    <property type="evidence" value="ECO:0007669"/>
    <property type="project" value="InterPro"/>
</dbReference>
<dbReference type="PANTHER" id="PTHR43432:SF3">
    <property type="entry name" value="SLR0285 PROTEIN"/>
    <property type="match status" value="1"/>
</dbReference>
<dbReference type="CDD" id="cd01335">
    <property type="entry name" value="Radical_SAM"/>
    <property type="match status" value="1"/>
</dbReference>
<proteinExistence type="predicted"/>
<dbReference type="GO" id="GO:0046872">
    <property type="term" value="F:metal ion binding"/>
    <property type="evidence" value="ECO:0007669"/>
    <property type="project" value="UniProtKB-KW"/>
</dbReference>
<dbReference type="InterPro" id="IPR040086">
    <property type="entry name" value="MJ0683-like"/>
</dbReference>
<dbReference type="eggNOG" id="COG1533">
    <property type="taxonomic scope" value="Bacteria"/>
</dbReference>
<accession>A0A074L273</accession>
<dbReference type="GO" id="GO:0051536">
    <property type="term" value="F:iron-sulfur cluster binding"/>
    <property type="evidence" value="ECO:0007669"/>
    <property type="project" value="UniProtKB-KW"/>
</dbReference>
<dbReference type="SMART" id="SM00729">
    <property type="entry name" value="Elp3"/>
    <property type="match status" value="1"/>
</dbReference>
<evidence type="ECO:0000256" key="2">
    <source>
        <dbReference type="ARBA" id="ARBA00023004"/>
    </source>
</evidence>
<dbReference type="SFLD" id="SFLDS00029">
    <property type="entry name" value="Radical_SAM"/>
    <property type="match status" value="1"/>
</dbReference>
<dbReference type="STRING" id="1048983.EL17_07385"/>
<name>A0A074L273_9BACT</name>
<dbReference type="PANTHER" id="PTHR43432">
    <property type="entry name" value="SLR0285 PROTEIN"/>
    <property type="match status" value="1"/>
</dbReference>
<dbReference type="OrthoDB" id="9785699at2"/>
<reference evidence="5 6" key="1">
    <citation type="submission" date="2014-04" db="EMBL/GenBank/DDBJ databases">
        <title>Characterization and application of a salt tolerant electro-active bacterium.</title>
        <authorList>
            <person name="Yang L."/>
            <person name="Wei S."/>
            <person name="Tay Q.X.M."/>
        </authorList>
    </citation>
    <scope>NUCLEOTIDE SEQUENCE [LARGE SCALE GENOMIC DNA]</scope>
    <source>
        <strain evidence="5 6">LY1</strain>
    </source>
</reference>
<dbReference type="Pfam" id="PF04055">
    <property type="entry name" value="Radical_SAM"/>
    <property type="match status" value="1"/>
</dbReference>
<evidence type="ECO:0000259" key="4">
    <source>
        <dbReference type="SMART" id="SM00729"/>
    </source>
</evidence>